<reference evidence="9 12" key="2">
    <citation type="submission" date="2016-06" db="EMBL/GenBank/DDBJ databases">
        <authorList>
            <person name="Kjaerup R.B."/>
            <person name="Dalgaard T.S."/>
            <person name="Juul-Madsen H.R."/>
        </authorList>
    </citation>
    <scope>NUCLEOTIDE SEQUENCE [LARGE SCALE GENOMIC DNA]</scope>
    <source>
        <strain evidence="9 12">CECT 5115</strain>
    </source>
</reference>
<organism evidence="9 12">
    <name type="scientific">Marinomonas gallaica</name>
    <dbReference type="NCBI Taxonomy" id="1806667"/>
    <lineage>
        <taxon>Bacteria</taxon>
        <taxon>Pseudomonadati</taxon>
        <taxon>Pseudomonadota</taxon>
        <taxon>Gammaproteobacteria</taxon>
        <taxon>Oceanospirillales</taxon>
        <taxon>Oceanospirillaceae</taxon>
        <taxon>Marinomonas</taxon>
    </lineage>
</organism>
<dbReference type="NCBIfam" id="TIGR03023">
    <property type="entry name" value="WcaJ_sugtrans"/>
    <property type="match status" value="1"/>
</dbReference>
<dbReference type="Gene3D" id="3.40.50.720">
    <property type="entry name" value="NAD(P)-binding Rossmann-like Domain"/>
    <property type="match status" value="1"/>
</dbReference>
<evidence type="ECO:0000256" key="3">
    <source>
        <dbReference type="ARBA" id="ARBA00022679"/>
    </source>
</evidence>
<comment type="subcellular location">
    <subcellularLocation>
        <location evidence="1">Membrane</location>
        <topology evidence="1">Multi-pass membrane protein</topology>
    </subcellularLocation>
</comment>
<evidence type="ECO:0000256" key="6">
    <source>
        <dbReference type="ARBA" id="ARBA00023136"/>
    </source>
</evidence>
<dbReference type="InterPro" id="IPR017475">
    <property type="entry name" value="EPS_sugar_tfrase"/>
</dbReference>
<comment type="similarity">
    <text evidence="2">Belongs to the bacterial sugar transferase family.</text>
</comment>
<feature type="domain" description="Bacterial sugar transferase" evidence="8">
    <location>
        <begin position="280"/>
        <end position="459"/>
    </location>
</feature>
<evidence type="ECO:0000313" key="10">
    <source>
        <dbReference type="EMBL" id="SBT21888.1"/>
    </source>
</evidence>
<dbReference type="PANTHER" id="PTHR30576">
    <property type="entry name" value="COLANIC BIOSYNTHESIS UDP-GLUCOSE LIPID CARRIER TRANSFERASE"/>
    <property type="match status" value="1"/>
</dbReference>
<feature type="transmembrane region" description="Helical" evidence="7">
    <location>
        <begin position="52"/>
        <end position="73"/>
    </location>
</feature>
<protein>
    <submittedName>
        <fullName evidence="9">UDP-glucose:undecaprenyl-phosphate glucose-1-phosphate transferase</fullName>
        <ecNumber evidence="9">2.7.8.31</ecNumber>
    </submittedName>
</protein>
<gene>
    <name evidence="9" type="primary">wcaJ</name>
    <name evidence="9" type="ORF">MGA5115_03094</name>
    <name evidence="10" type="ORF">MGA5116_02498</name>
</gene>
<dbReference type="InterPro" id="IPR017473">
    <property type="entry name" value="Undecaprenyl-P_gluc_Ptfrase"/>
</dbReference>
<sequence length="466" mass="53049">MSTLSSLKGYSSSIGFLLKLLDAAAIVISGLLSQILYSAYFEKMPILDNSLYIIPFVLSMLILETILTLLKSYQNWLVTPLKRELKKVLTGITLTFLILLSLAFIINALDSTPRKWVFIWYLCTISLIITSRILVRLYFQESNKRGKHIERILIVGNGKLAKQVSDTINSIASSNVKAIGFISNHSSEYDTIDTIGNINQIHSVIKNEKISQIWIALSPNELPFIKEIQTELSTVTISVKMIPDLFGFQLLNHSVSDVAGMPIISLTTSPMQDFKNRFLKRAEDIVFASVILLLISPIMWVLAILIKLTSKGPVFYRQERVSWNDKKFQMLKFRSMTTDSEKEGVTWGNAHTKKVTVLGKFLRQTSLDELPQFINVLKGDMSIIGPRPERSVFVEKFKYEIPGYMQKHMVKAGISGWAQVNGWRGDTDLKKRIECDLYYIENWSIWFDIKIMLLTIVKGFNNINAK</sequence>
<dbReference type="GO" id="GO:0016020">
    <property type="term" value="C:membrane"/>
    <property type="evidence" value="ECO:0007669"/>
    <property type="project" value="UniProtKB-SubCell"/>
</dbReference>
<dbReference type="InterPro" id="IPR003362">
    <property type="entry name" value="Bact_transf"/>
</dbReference>
<dbReference type="NCBIfam" id="TIGR03025">
    <property type="entry name" value="EPS_sugtrans"/>
    <property type="match status" value="1"/>
</dbReference>
<accession>A0A1C3JUR8</accession>
<keyword evidence="6 7" id="KW-0472">Membrane</keyword>
<evidence type="ECO:0000256" key="7">
    <source>
        <dbReference type="SAM" id="Phobius"/>
    </source>
</evidence>
<dbReference type="PANTHER" id="PTHR30576:SF0">
    <property type="entry name" value="UNDECAPRENYL-PHOSPHATE N-ACETYLGALACTOSAMINYL 1-PHOSPHATE TRANSFERASE-RELATED"/>
    <property type="match status" value="1"/>
</dbReference>
<keyword evidence="3 9" id="KW-0808">Transferase</keyword>
<evidence type="ECO:0000256" key="4">
    <source>
        <dbReference type="ARBA" id="ARBA00022692"/>
    </source>
</evidence>
<dbReference type="EMBL" id="FLRB01000013">
    <property type="protein sequence ID" value="SBT21888.1"/>
    <property type="molecule type" value="Genomic_DNA"/>
</dbReference>
<evidence type="ECO:0000313" key="11">
    <source>
        <dbReference type="Proteomes" id="UP000092840"/>
    </source>
</evidence>
<keyword evidence="5 7" id="KW-1133">Transmembrane helix</keyword>
<dbReference type="Proteomes" id="UP000092871">
    <property type="component" value="Unassembled WGS sequence"/>
</dbReference>
<evidence type="ECO:0000256" key="5">
    <source>
        <dbReference type="ARBA" id="ARBA00022989"/>
    </source>
</evidence>
<evidence type="ECO:0000313" key="12">
    <source>
        <dbReference type="Proteomes" id="UP000092871"/>
    </source>
</evidence>
<dbReference type="Pfam" id="PF13727">
    <property type="entry name" value="CoA_binding_3"/>
    <property type="match status" value="1"/>
</dbReference>
<evidence type="ECO:0000256" key="2">
    <source>
        <dbReference type="ARBA" id="ARBA00006464"/>
    </source>
</evidence>
<keyword evidence="4 7" id="KW-0812">Transmembrane</keyword>
<evidence type="ECO:0000313" key="9">
    <source>
        <dbReference type="EMBL" id="SBT18933.1"/>
    </source>
</evidence>
<dbReference type="RefSeq" id="WP_067038132.1">
    <property type="nucleotide sequence ID" value="NZ_FLRA01000023.1"/>
</dbReference>
<dbReference type="GO" id="GO:0089702">
    <property type="term" value="F:undecaprenyl-phosphate glucose phosphotransferase activity"/>
    <property type="evidence" value="ECO:0007669"/>
    <property type="project" value="UniProtKB-EC"/>
</dbReference>
<dbReference type="EC" id="2.7.8.31" evidence="9"/>
<feature type="transmembrane region" description="Helical" evidence="7">
    <location>
        <begin position="20"/>
        <end position="40"/>
    </location>
</feature>
<evidence type="ECO:0000259" key="8">
    <source>
        <dbReference type="Pfam" id="PF02397"/>
    </source>
</evidence>
<reference evidence="10 11" key="1">
    <citation type="submission" date="2016-06" db="EMBL/GenBank/DDBJ databases">
        <authorList>
            <person name="Rodrigo-Torres L."/>
            <person name="Arahal D.R."/>
        </authorList>
    </citation>
    <scope>NUCLEOTIDE SEQUENCE [LARGE SCALE GENOMIC DNA]</scope>
    <source>
        <strain evidence="10 11">CECT 5116</strain>
    </source>
</reference>
<dbReference type="Pfam" id="PF02397">
    <property type="entry name" value="Bac_transf"/>
    <property type="match status" value="1"/>
</dbReference>
<name>A0A1C3JUR8_9GAMM</name>
<feature type="transmembrane region" description="Helical" evidence="7">
    <location>
        <begin position="85"/>
        <end position="106"/>
    </location>
</feature>
<feature type="transmembrane region" description="Helical" evidence="7">
    <location>
        <begin position="118"/>
        <end position="139"/>
    </location>
</feature>
<keyword evidence="11" id="KW-1185">Reference proteome</keyword>
<dbReference type="Proteomes" id="UP000092840">
    <property type="component" value="Unassembled WGS sequence"/>
</dbReference>
<dbReference type="AlphaFoldDB" id="A0A1C3JUR8"/>
<feature type="transmembrane region" description="Helical" evidence="7">
    <location>
        <begin position="285"/>
        <end position="306"/>
    </location>
</feature>
<dbReference type="EMBL" id="FLRA01000023">
    <property type="protein sequence ID" value="SBT18933.1"/>
    <property type="molecule type" value="Genomic_DNA"/>
</dbReference>
<evidence type="ECO:0000256" key="1">
    <source>
        <dbReference type="ARBA" id="ARBA00004141"/>
    </source>
</evidence>
<dbReference type="OrthoDB" id="9808602at2"/>
<proteinExistence type="inferred from homology"/>